<evidence type="ECO:0000256" key="4">
    <source>
        <dbReference type="ARBA" id="ARBA00023163"/>
    </source>
</evidence>
<dbReference type="InterPro" id="IPR005333">
    <property type="entry name" value="Transcription_factor_TCP"/>
</dbReference>
<dbReference type="GO" id="GO:0043565">
    <property type="term" value="F:sequence-specific DNA binding"/>
    <property type="evidence" value="ECO:0007669"/>
    <property type="project" value="TreeGrafter"/>
</dbReference>
<feature type="compositionally biased region" description="Low complexity" evidence="6">
    <location>
        <begin position="185"/>
        <end position="195"/>
    </location>
</feature>
<dbReference type="PANTHER" id="PTHR31072">
    <property type="entry name" value="TRANSCRIPTION FACTOR TCP4-RELATED"/>
    <property type="match status" value="1"/>
</dbReference>
<evidence type="ECO:0000256" key="1">
    <source>
        <dbReference type="ARBA" id="ARBA00004123"/>
    </source>
</evidence>
<dbReference type="EMBL" id="KR002104">
    <property type="protein sequence ID" value="AKQ19160.1"/>
    <property type="molecule type" value="mRNA"/>
</dbReference>
<keyword evidence="3" id="KW-0238">DNA-binding</keyword>
<evidence type="ECO:0000259" key="7">
    <source>
        <dbReference type="PROSITE" id="PS51369"/>
    </source>
</evidence>
<comment type="subcellular location">
    <subcellularLocation>
        <location evidence="1">Nucleus</location>
    </subcellularLocation>
</comment>
<feature type="domain" description="TCP" evidence="7">
    <location>
        <begin position="120"/>
        <end position="178"/>
    </location>
</feature>
<sequence length="383" mass="43908">MFPKSNINDLFPYNEDELLKQSFTYDYHQNPNSTSRVELDHPFFSHFPSPFLDVQEYPLSQIFSQELDASHDHDIEADLDISGSMEDQSSNPGKEIPPEPASPSSKKRKLSAKPRRRTGKKDRHSKICTAQGVRDRRMRLSLQIARKFFDLQDMLGFDKASKTIEWLFSKSNNAIKELLANISQENNSCNSNSSNDQGRKESKFEVPSSLEKSKNEVKVKDHRNSRKMESIGAKGMESNKEKMMIKRHKKGKELYQITNPNNVESNIFCNKDTTQEKSTSPHEANSQTLEHQFANVGIMESYLGGTSSSLTSIFDNHENNIEVRGRDNYDNCFMSYLENWDIKNTSSSSYCSTTMTNEIQIPFAGNLSSIYLDNSRFQFQHLD</sequence>
<evidence type="ECO:0000313" key="8">
    <source>
        <dbReference type="EMBL" id="AKQ19160.1"/>
    </source>
</evidence>
<organism evidence="8">
    <name type="scientific">Petunia hybrida</name>
    <name type="common">Petunia</name>
    <dbReference type="NCBI Taxonomy" id="4102"/>
    <lineage>
        <taxon>Eukaryota</taxon>
        <taxon>Viridiplantae</taxon>
        <taxon>Streptophyta</taxon>
        <taxon>Embryophyta</taxon>
        <taxon>Tracheophyta</taxon>
        <taxon>Spermatophyta</taxon>
        <taxon>Magnoliopsida</taxon>
        <taxon>eudicotyledons</taxon>
        <taxon>Gunneridae</taxon>
        <taxon>Pentapetalae</taxon>
        <taxon>asterids</taxon>
        <taxon>lamiids</taxon>
        <taxon>Solanales</taxon>
        <taxon>Solanaceae</taxon>
        <taxon>Petunioideae</taxon>
        <taxon>Petunia</taxon>
    </lineage>
</organism>
<dbReference type="GO" id="GO:2000032">
    <property type="term" value="P:regulation of secondary shoot formation"/>
    <property type="evidence" value="ECO:0007669"/>
    <property type="project" value="TreeGrafter"/>
</dbReference>
<evidence type="ECO:0000256" key="3">
    <source>
        <dbReference type="ARBA" id="ARBA00023125"/>
    </source>
</evidence>
<feature type="region of interest" description="Disordered" evidence="6">
    <location>
        <begin position="185"/>
        <end position="233"/>
    </location>
</feature>
<dbReference type="InterPro" id="IPR017887">
    <property type="entry name" value="TF_TCP_subgr"/>
</dbReference>
<reference evidence="8" key="1">
    <citation type="journal article" date="2015" name="Plant Physiol.">
        <title>Environmental control of branching in petunia.</title>
        <authorList>
            <person name="Drummond R.S."/>
            <person name="Janssen B.J."/>
            <person name="Luo Z."/>
            <person name="Oplaat C."/>
            <person name="Ledger S.E."/>
            <person name="Wohlers M.W."/>
            <person name="Snowden K.C."/>
        </authorList>
    </citation>
    <scope>NUCLEOTIDE SEQUENCE</scope>
</reference>
<feature type="compositionally biased region" description="Basic residues" evidence="6">
    <location>
        <begin position="105"/>
        <end position="126"/>
    </location>
</feature>
<evidence type="ECO:0000256" key="5">
    <source>
        <dbReference type="ARBA" id="ARBA00023242"/>
    </source>
</evidence>
<dbReference type="GO" id="GO:0005634">
    <property type="term" value="C:nucleus"/>
    <property type="evidence" value="ECO:0007669"/>
    <property type="project" value="UniProtKB-SubCell"/>
</dbReference>
<dbReference type="GO" id="GO:0003700">
    <property type="term" value="F:DNA-binding transcription factor activity"/>
    <property type="evidence" value="ECO:0007669"/>
    <property type="project" value="InterPro"/>
</dbReference>
<keyword evidence="5" id="KW-0539">Nucleus</keyword>
<dbReference type="PANTHER" id="PTHR31072:SF87">
    <property type="entry name" value="TRANSCRIPTION FACTOR TCP12"/>
    <property type="match status" value="1"/>
</dbReference>
<keyword evidence="2" id="KW-0805">Transcription regulation</keyword>
<name>A0A0H4UQT6_PETHY</name>
<protein>
    <submittedName>
        <fullName evidence="8">TCP transcription factor 2</fullName>
    </submittedName>
</protein>
<gene>
    <name evidence="8" type="primary">TCP2</name>
</gene>
<proteinExistence type="evidence at transcript level"/>
<evidence type="ECO:0000256" key="6">
    <source>
        <dbReference type="SAM" id="MobiDB-lite"/>
    </source>
</evidence>
<evidence type="ECO:0000256" key="2">
    <source>
        <dbReference type="ARBA" id="ARBA00023015"/>
    </source>
</evidence>
<keyword evidence="4" id="KW-0804">Transcription</keyword>
<dbReference type="PROSITE" id="PS51369">
    <property type="entry name" value="TCP"/>
    <property type="match status" value="1"/>
</dbReference>
<dbReference type="AlphaFoldDB" id="A0A0H4UQT6"/>
<dbReference type="Pfam" id="PF03634">
    <property type="entry name" value="TCP"/>
    <property type="match status" value="1"/>
</dbReference>
<feature type="region of interest" description="Disordered" evidence="6">
    <location>
        <begin position="83"/>
        <end position="132"/>
    </location>
</feature>
<accession>A0A0H4UQT6</accession>